<keyword evidence="10" id="KW-1185">Reference proteome</keyword>
<feature type="compositionally biased region" description="Basic and acidic residues" evidence="7">
    <location>
        <begin position="140"/>
        <end position="150"/>
    </location>
</feature>
<evidence type="ECO:0000259" key="8">
    <source>
        <dbReference type="PROSITE" id="PS50102"/>
    </source>
</evidence>
<keyword evidence="3" id="KW-0677">Repeat</keyword>
<dbReference type="GO" id="GO:0003723">
    <property type="term" value="F:RNA binding"/>
    <property type="evidence" value="ECO:0007669"/>
    <property type="project" value="UniProtKB-UniRule"/>
</dbReference>
<accession>A0A9P6ZVU1</accession>
<dbReference type="Pfam" id="PF00076">
    <property type="entry name" value="RRM_1"/>
    <property type="match status" value="2"/>
</dbReference>
<evidence type="ECO:0000256" key="4">
    <source>
        <dbReference type="ARBA" id="ARBA00022884"/>
    </source>
</evidence>
<feature type="region of interest" description="Disordered" evidence="7">
    <location>
        <begin position="243"/>
        <end position="264"/>
    </location>
</feature>
<keyword evidence="5" id="KW-0508">mRNA splicing</keyword>
<evidence type="ECO:0000313" key="9">
    <source>
        <dbReference type="EMBL" id="KAG1777739.1"/>
    </source>
</evidence>
<gene>
    <name evidence="9" type="ORF">EV702DRAFT_1100535</name>
</gene>
<evidence type="ECO:0000256" key="6">
    <source>
        <dbReference type="PROSITE-ProRule" id="PRU00176"/>
    </source>
</evidence>
<evidence type="ECO:0000256" key="2">
    <source>
        <dbReference type="ARBA" id="ARBA00022664"/>
    </source>
</evidence>
<dbReference type="InterPro" id="IPR000504">
    <property type="entry name" value="RRM_dom"/>
</dbReference>
<organism evidence="9 10">
    <name type="scientific">Suillus placidus</name>
    <dbReference type="NCBI Taxonomy" id="48579"/>
    <lineage>
        <taxon>Eukaryota</taxon>
        <taxon>Fungi</taxon>
        <taxon>Dikarya</taxon>
        <taxon>Basidiomycota</taxon>
        <taxon>Agaricomycotina</taxon>
        <taxon>Agaricomycetes</taxon>
        <taxon>Agaricomycetidae</taxon>
        <taxon>Boletales</taxon>
        <taxon>Suillineae</taxon>
        <taxon>Suillaceae</taxon>
        <taxon>Suillus</taxon>
    </lineage>
</organism>
<comment type="similarity">
    <text evidence="1">Belongs to the HTATSF1 family.</text>
</comment>
<protein>
    <recommendedName>
        <fullName evidence="8">RRM domain-containing protein</fullName>
    </recommendedName>
</protein>
<dbReference type="CDD" id="cd12281">
    <property type="entry name" value="RRM1_TatSF1_like"/>
    <property type="match status" value="1"/>
</dbReference>
<dbReference type="FunFam" id="3.30.70.330:FF:000105">
    <property type="entry name" value="HIV Tat-specific factor 1 homolog"/>
    <property type="match status" value="1"/>
</dbReference>
<name>A0A9P6ZVU1_9AGAM</name>
<dbReference type="GO" id="GO:0005686">
    <property type="term" value="C:U2 snRNP"/>
    <property type="evidence" value="ECO:0007669"/>
    <property type="project" value="TreeGrafter"/>
</dbReference>
<evidence type="ECO:0000256" key="7">
    <source>
        <dbReference type="SAM" id="MobiDB-lite"/>
    </source>
</evidence>
<dbReference type="CDD" id="cd12285">
    <property type="entry name" value="RRM3_RBM39_like"/>
    <property type="match status" value="1"/>
</dbReference>
<evidence type="ECO:0000313" key="10">
    <source>
        <dbReference type="Proteomes" id="UP000714275"/>
    </source>
</evidence>
<sequence>MTSDNYPRRGKVQSCVKALESNTYKQPPEMSNDTPPPSAAAGASASAQAAAFANDDRIHFSRETETWRLENEDGTELEFDSAKGAWVPVLDEELIKKQQAAYSVAGVDEETPAAPVLKRANKKRKEPENYTSYTPPLEPSAKRGKNDKPAKSKNTAVYVTGLPVDTEVDEIVERFAKFGVIEEDDQGESKVKLYAREDGSFSGEALVVYFKEESVTLAVNLLDDAELRIGDASTVMSVQKAEFRHKHSGGAGEEAKPRKTVDKKKITRRIGKMQKKIEEWDDEDGFGPARNEEDEKNVVNRNSRVVVLKHMFSLQELDEDPSLLLDLKDDVRDECSSLGEVTNVVLYDKEADGVMTVKFRDSLSAQACVIKMNNRFFAGRRIEAFLYSGKQRFKRGGAGDDLDGDNDEAEKQRLDDFASWLMTEGD</sequence>
<keyword evidence="4 6" id="KW-0694">RNA-binding</keyword>
<feature type="region of interest" description="Disordered" evidence="7">
    <location>
        <begin position="20"/>
        <end position="56"/>
    </location>
</feature>
<dbReference type="InterPro" id="IPR035979">
    <property type="entry name" value="RBD_domain_sf"/>
</dbReference>
<dbReference type="InterPro" id="IPR034392">
    <property type="entry name" value="TatSF1-like_RRM1"/>
</dbReference>
<dbReference type="EMBL" id="JABBWD010000019">
    <property type="protein sequence ID" value="KAG1777739.1"/>
    <property type="molecule type" value="Genomic_DNA"/>
</dbReference>
<feature type="compositionally biased region" description="Polar residues" evidence="7">
    <location>
        <begin position="20"/>
        <end position="33"/>
    </location>
</feature>
<dbReference type="PANTHER" id="PTHR15608:SF0">
    <property type="entry name" value="HIV TAT-SPECIFIC FACTOR 1"/>
    <property type="match status" value="1"/>
</dbReference>
<dbReference type="AlphaFoldDB" id="A0A9P6ZVU1"/>
<evidence type="ECO:0000256" key="5">
    <source>
        <dbReference type="ARBA" id="ARBA00023187"/>
    </source>
</evidence>
<dbReference type="PROSITE" id="PS50102">
    <property type="entry name" value="RRM"/>
    <property type="match status" value="1"/>
</dbReference>
<dbReference type="InterPro" id="IPR012677">
    <property type="entry name" value="Nucleotide-bd_a/b_plait_sf"/>
</dbReference>
<dbReference type="Proteomes" id="UP000714275">
    <property type="component" value="Unassembled WGS sequence"/>
</dbReference>
<feature type="region of interest" description="Disordered" evidence="7">
    <location>
        <begin position="107"/>
        <end position="152"/>
    </location>
</feature>
<evidence type="ECO:0000256" key="3">
    <source>
        <dbReference type="ARBA" id="ARBA00022737"/>
    </source>
</evidence>
<keyword evidence="2" id="KW-0507">mRNA processing</keyword>
<proteinExistence type="inferred from homology"/>
<dbReference type="GO" id="GO:0005684">
    <property type="term" value="C:U2-type spliceosomal complex"/>
    <property type="evidence" value="ECO:0007669"/>
    <property type="project" value="TreeGrafter"/>
</dbReference>
<reference evidence="9" key="1">
    <citation type="journal article" date="2020" name="New Phytol.">
        <title>Comparative genomics reveals dynamic genome evolution in host specialist ectomycorrhizal fungi.</title>
        <authorList>
            <person name="Lofgren L.A."/>
            <person name="Nguyen N.H."/>
            <person name="Vilgalys R."/>
            <person name="Ruytinx J."/>
            <person name="Liao H.L."/>
            <person name="Branco S."/>
            <person name="Kuo A."/>
            <person name="LaButti K."/>
            <person name="Lipzen A."/>
            <person name="Andreopoulos W."/>
            <person name="Pangilinan J."/>
            <person name="Riley R."/>
            <person name="Hundley H."/>
            <person name="Na H."/>
            <person name="Barry K."/>
            <person name="Grigoriev I.V."/>
            <person name="Stajich J.E."/>
            <person name="Kennedy P.G."/>
        </authorList>
    </citation>
    <scope>NUCLEOTIDE SEQUENCE</scope>
    <source>
        <strain evidence="9">DOB743</strain>
    </source>
</reference>
<dbReference type="SUPFAM" id="SSF54928">
    <property type="entry name" value="RNA-binding domain, RBD"/>
    <property type="match status" value="2"/>
</dbReference>
<feature type="compositionally biased region" description="Basic and acidic residues" evidence="7">
    <location>
        <begin position="253"/>
        <end position="264"/>
    </location>
</feature>
<dbReference type="OrthoDB" id="10258585at2759"/>
<dbReference type="PANTHER" id="PTHR15608">
    <property type="entry name" value="SPLICING FACTOR U2AF-ASSOCIATED PROTEIN 2"/>
    <property type="match status" value="1"/>
</dbReference>
<comment type="caution">
    <text evidence="9">The sequence shown here is derived from an EMBL/GenBank/DDBJ whole genome shotgun (WGS) entry which is preliminary data.</text>
</comment>
<dbReference type="GO" id="GO:0000398">
    <property type="term" value="P:mRNA splicing, via spliceosome"/>
    <property type="evidence" value="ECO:0007669"/>
    <property type="project" value="InterPro"/>
</dbReference>
<dbReference type="InterPro" id="IPR034393">
    <property type="entry name" value="TatSF1-like"/>
</dbReference>
<dbReference type="Gene3D" id="3.30.70.330">
    <property type="match status" value="2"/>
</dbReference>
<feature type="compositionally biased region" description="Low complexity" evidence="7">
    <location>
        <begin position="39"/>
        <end position="53"/>
    </location>
</feature>
<feature type="domain" description="RRM" evidence="8">
    <location>
        <begin position="155"/>
        <end position="243"/>
    </location>
</feature>
<evidence type="ECO:0000256" key="1">
    <source>
        <dbReference type="ARBA" id="ARBA00007747"/>
    </source>
</evidence>